<dbReference type="InterPro" id="IPR018849">
    <property type="entry name" value="Urb2/Npa2_C"/>
</dbReference>
<feature type="region of interest" description="Disordered" evidence="1">
    <location>
        <begin position="120"/>
        <end position="150"/>
    </location>
</feature>
<name>A0AAE0LZV1_9PEZI</name>
<dbReference type="Proteomes" id="UP001283341">
    <property type="component" value="Unassembled WGS sequence"/>
</dbReference>
<accession>A0AAE0LZV1</accession>
<dbReference type="GO" id="GO:0042254">
    <property type="term" value="P:ribosome biogenesis"/>
    <property type="evidence" value="ECO:0007669"/>
    <property type="project" value="TreeGrafter"/>
</dbReference>
<proteinExistence type="predicted"/>
<dbReference type="InterPro" id="IPR052609">
    <property type="entry name" value="Ribosome_Biogenesis_Reg"/>
</dbReference>
<feature type="domain" description="Nucleolar 27S pre-rRNA processing Urb2/Npa2 C-terminal" evidence="2">
    <location>
        <begin position="1161"/>
        <end position="1427"/>
    </location>
</feature>
<reference evidence="3" key="2">
    <citation type="submission" date="2023-06" db="EMBL/GenBank/DDBJ databases">
        <authorList>
            <consortium name="Lawrence Berkeley National Laboratory"/>
            <person name="Haridas S."/>
            <person name="Hensen N."/>
            <person name="Bonometti L."/>
            <person name="Westerberg I."/>
            <person name="Brannstrom I.O."/>
            <person name="Guillou S."/>
            <person name="Cros-Aarteil S."/>
            <person name="Calhoun S."/>
            <person name="Kuo A."/>
            <person name="Mondo S."/>
            <person name="Pangilinan J."/>
            <person name="Riley R."/>
            <person name="Labutti K."/>
            <person name="Andreopoulos B."/>
            <person name="Lipzen A."/>
            <person name="Chen C."/>
            <person name="Yanf M."/>
            <person name="Daum C."/>
            <person name="Ng V."/>
            <person name="Clum A."/>
            <person name="Steindorff A."/>
            <person name="Ohm R."/>
            <person name="Martin F."/>
            <person name="Silar P."/>
            <person name="Natvig D."/>
            <person name="Lalanne C."/>
            <person name="Gautier V."/>
            <person name="Ament-Velasquez S.L."/>
            <person name="Kruys A."/>
            <person name="Hutchinson M.I."/>
            <person name="Powell A.J."/>
            <person name="Barry K."/>
            <person name="Miller A.N."/>
            <person name="Grigoriev I.V."/>
            <person name="Debuchy R."/>
            <person name="Gladieux P."/>
            <person name="Thoren M.H."/>
            <person name="Johannesson H."/>
        </authorList>
    </citation>
    <scope>NUCLEOTIDE SEQUENCE</scope>
    <source>
        <strain evidence="3">CBS 118394</strain>
    </source>
</reference>
<organism evidence="3 4">
    <name type="scientific">Apodospora peruviana</name>
    <dbReference type="NCBI Taxonomy" id="516989"/>
    <lineage>
        <taxon>Eukaryota</taxon>
        <taxon>Fungi</taxon>
        <taxon>Dikarya</taxon>
        <taxon>Ascomycota</taxon>
        <taxon>Pezizomycotina</taxon>
        <taxon>Sordariomycetes</taxon>
        <taxon>Sordariomycetidae</taxon>
        <taxon>Sordariales</taxon>
        <taxon>Lasiosphaeriaceae</taxon>
        <taxon>Apodospora</taxon>
    </lineage>
</organism>
<evidence type="ECO:0000259" key="2">
    <source>
        <dbReference type="Pfam" id="PF10441"/>
    </source>
</evidence>
<feature type="region of interest" description="Disordered" evidence="1">
    <location>
        <begin position="1317"/>
        <end position="1336"/>
    </location>
</feature>
<reference evidence="3" key="1">
    <citation type="journal article" date="2023" name="Mol. Phylogenet. Evol.">
        <title>Genome-scale phylogeny and comparative genomics of the fungal order Sordariales.</title>
        <authorList>
            <person name="Hensen N."/>
            <person name="Bonometti L."/>
            <person name="Westerberg I."/>
            <person name="Brannstrom I.O."/>
            <person name="Guillou S."/>
            <person name="Cros-Aarteil S."/>
            <person name="Calhoun S."/>
            <person name="Haridas S."/>
            <person name="Kuo A."/>
            <person name="Mondo S."/>
            <person name="Pangilinan J."/>
            <person name="Riley R."/>
            <person name="LaButti K."/>
            <person name="Andreopoulos B."/>
            <person name="Lipzen A."/>
            <person name="Chen C."/>
            <person name="Yan M."/>
            <person name="Daum C."/>
            <person name="Ng V."/>
            <person name="Clum A."/>
            <person name="Steindorff A."/>
            <person name="Ohm R.A."/>
            <person name="Martin F."/>
            <person name="Silar P."/>
            <person name="Natvig D.O."/>
            <person name="Lalanne C."/>
            <person name="Gautier V."/>
            <person name="Ament-Velasquez S.L."/>
            <person name="Kruys A."/>
            <person name="Hutchinson M.I."/>
            <person name="Powell A.J."/>
            <person name="Barry K."/>
            <person name="Miller A.N."/>
            <person name="Grigoriev I.V."/>
            <person name="Debuchy R."/>
            <person name="Gladieux P."/>
            <person name="Hiltunen Thoren M."/>
            <person name="Johannesson H."/>
        </authorList>
    </citation>
    <scope>NUCLEOTIDE SEQUENCE</scope>
    <source>
        <strain evidence="3">CBS 118394</strain>
    </source>
</reference>
<dbReference type="EMBL" id="JAUEDM010000007">
    <property type="protein sequence ID" value="KAK3313877.1"/>
    <property type="molecule type" value="Genomic_DNA"/>
</dbReference>
<dbReference type="SUPFAM" id="SSF48371">
    <property type="entry name" value="ARM repeat"/>
    <property type="match status" value="1"/>
</dbReference>
<evidence type="ECO:0000313" key="3">
    <source>
        <dbReference type="EMBL" id="KAK3313877.1"/>
    </source>
</evidence>
<sequence length="1428" mass="159149">MDGDAALVRAVRALDQGSIDTTPDKLERVWKALSQHRGQGAKGGFHAADEMLLRWLLKNMIGSTPAAERLRRYPPAWDIMGAVFDWIPLFSLAKSLADRRFVAILQQTLKDISKAQNTSGAADSDVEMVDAPPPASPQESATTNSRKRKRSMPVTFDLALQRQATGCLQAAEAVLAAIQTLLARCESTSTDGAPNHRMGAEHVKSLFSSSATEVMEVLVPLLTLCNLAVENTTQEEPLKDQSSWMSILNSLWDLHLQSASDAVDVATHVSGLAANLLGKLTGVPQQRSLTIDATVQQRWARDLRRFLTRNMILPSRSAFLNKGGQEIMKVAVDMSALSFTTSFPVLFDLISKSTRVFGNRTSKKDYETWIQAVFDALLQALGKTRAPKQALAVEAIIGMAAERESPLSLASLRSVCKDYALQDDSYNWQLLLSIVKLNPDTFLLTSEGQALLGQVLEKTRNSESMTDEDFDKALQFTVLLAEGYARTRDLSTFLKIWLSYIAVAEPKVKLERLWTRKELVFAVASLLQESLNTNQLLDILEWLASRTESAESLGRIHILAAISSGVSDNDLIDVINMKTFNAVFLENVSKKEPAAISVSRWLVAEHALSRGTHEECTQIWSRIKSDLERVLRKSGITKEGTFAAFKCCLAAWLANHPYGADEEEAASMACSFFDRFEKDSEESESNESITKGTYVSWILSGTSRLVSLITKRKKTFPKFILSLILLDGVENVITYDTAMAIIPLILENENDNNDEKLIHDLTNKMISLLDPSKAAESLEATRIAVQFLLGVPSMALTRQQRETAMERLVSQLSQILDMPGHVEVEYWKPALSLMGRLMEQSTFYPDMSFKHLDTIGRRLYKLYRQSKEKWSSDSIMSARADFLLLARLASLCIRQMDSGNPEEREKAYIADAVSVLQSPCKDSDAVPRIILLHTFISTVQSSPTFENLKEGGLDLDNLKIRLLQGVKSIITAGKWRGRALLSLLTALRATDVFNRPTVKQNFSSAVPSLIKASQKLLAKNSQAGWEVRMFLARCFVEELGSPLKIKFHRQTLDGEDEEEGMESVPDVVDQDTISQYVEVAVRDVDDETKLKYLEELLHEGSEDNVEAVSRLYVVKTLLQHITNARPAALSSASKFDLALTHSLLCKRLSQTETDGEQFHLIAEALVHLLDHKAAHMTQWNIDLTLSTVSTTCCSLDKTLSSQKRHRLSTRTAITTTLPSASSPKTYRLLCALMEIIIKRHRRRLDGHFHLLIAALQSLLRHLLLLSSSLRLAHDTGGRNNTTADHPIRCQKQQATNARLFSRLLTLICEPTVASVTRHHSNTTNTEGGGNGPSNVILDSEKDRAKRYAGQYMCLVVMHYIRLQLQLEQTVVVTGEVREAIERGMFSVLDITTKPDGLHILTDAMDGSGRVIFRELYKRYKSLGKWTGV</sequence>
<protein>
    <submittedName>
        <fullName evidence="3">Urb2/Npa2 family-domain-containing protein</fullName>
    </submittedName>
</protein>
<gene>
    <name evidence="3" type="ORF">B0H66DRAFT_503631</name>
</gene>
<dbReference type="GO" id="GO:0005730">
    <property type="term" value="C:nucleolus"/>
    <property type="evidence" value="ECO:0007669"/>
    <property type="project" value="TreeGrafter"/>
</dbReference>
<comment type="caution">
    <text evidence="3">The sequence shown here is derived from an EMBL/GenBank/DDBJ whole genome shotgun (WGS) entry which is preliminary data.</text>
</comment>
<dbReference type="PANTHER" id="PTHR15682">
    <property type="entry name" value="UNHEALTHY RIBOSOME BIOGENESIS PROTEIN 2 HOMOLOG"/>
    <property type="match status" value="1"/>
</dbReference>
<dbReference type="InterPro" id="IPR016024">
    <property type="entry name" value="ARM-type_fold"/>
</dbReference>
<dbReference type="PANTHER" id="PTHR15682:SF2">
    <property type="entry name" value="UNHEALTHY RIBOSOME BIOGENESIS PROTEIN 2 HOMOLOG"/>
    <property type="match status" value="1"/>
</dbReference>
<evidence type="ECO:0000313" key="4">
    <source>
        <dbReference type="Proteomes" id="UP001283341"/>
    </source>
</evidence>
<dbReference type="Pfam" id="PF10441">
    <property type="entry name" value="Urb2"/>
    <property type="match status" value="1"/>
</dbReference>
<keyword evidence="4" id="KW-1185">Reference proteome</keyword>
<evidence type="ECO:0000256" key="1">
    <source>
        <dbReference type="SAM" id="MobiDB-lite"/>
    </source>
</evidence>